<dbReference type="InterPro" id="IPR035971">
    <property type="entry name" value="CBD_sf"/>
</dbReference>
<evidence type="ECO:0000256" key="3">
    <source>
        <dbReference type="SAM" id="SignalP"/>
    </source>
</evidence>
<protein>
    <recommendedName>
        <fullName evidence="4">CBM1 domain-containing protein</fullName>
    </recommendedName>
</protein>
<keyword evidence="6" id="KW-1185">Reference proteome</keyword>
<feature type="signal peptide" evidence="3">
    <location>
        <begin position="1"/>
        <end position="19"/>
    </location>
</feature>
<feature type="compositionally biased region" description="Low complexity" evidence="2">
    <location>
        <begin position="365"/>
        <end position="386"/>
    </location>
</feature>
<dbReference type="InterPro" id="IPR012334">
    <property type="entry name" value="Pectin_lyas_fold"/>
</dbReference>
<dbReference type="InterPro" id="IPR011050">
    <property type="entry name" value="Pectin_lyase_fold/virulence"/>
</dbReference>
<gene>
    <name evidence="5" type="ORF">HK097_001848</name>
</gene>
<evidence type="ECO:0000313" key="5">
    <source>
        <dbReference type="EMBL" id="KAJ3042999.1"/>
    </source>
</evidence>
<dbReference type="Proteomes" id="UP001212841">
    <property type="component" value="Unassembled WGS sequence"/>
</dbReference>
<dbReference type="PROSITE" id="PS00562">
    <property type="entry name" value="CBM1_1"/>
    <property type="match status" value="1"/>
</dbReference>
<evidence type="ECO:0000313" key="6">
    <source>
        <dbReference type="Proteomes" id="UP001212841"/>
    </source>
</evidence>
<feature type="region of interest" description="Disordered" evidence="2">
    <location>
        <begin position="356"/>
        <end position="390"/>
    </location>
</feature>
<dbReference type="Gene3D" id="2.160.20.10">
    <property type="entry name" value="Single-stranded right-handed beta-helix, Pectin lyase-like"/>
    <property type="match status" value="1"/>
</dbReference>
<dbReference type="SUPFAM" id="SSF51126">
    <property type="entry name" value="Pectin lyase-like"/>
    <property type="match status" value="1"/>
</dbReference>
<feature type="chain" id="PRO_5042104077" description="CBM1 domain-containing protein" evidence="3">
    <location>
        <begin position="20"/>
        <end position="427"/>
    </location>
</feature>
<keyword evidence="1 3" id="KW-0732">Signal</keyword>
<accession>A0AAD5S6S5</accession>
<dbReference type="SMART" id="SM00236">
    <property type="entry name" value="fCBD"/>
    <property type="match status" value="1"/>
</dbReference>
<dbReference type="GO" id="GO:0005975">
    <property type="term" value="P:carbohydrate metabolic process"/>
    <property type="evidence" value="ECO:0007669"/>
    <property type="project" value="InterPro"/>
</dbReference>
<dbReference type="GO" id="GO:0030248">
    <property type="term" value="F:cellulose binding"/>
    <property type="evidence" value="ECO:0007669"/>
    <property type="project" value="InterPro"/>
</dbReference>
<dbReference type="InterPro" id="IPR000254">
    <property type="entry name" value="CBD"/>
</dbReference>
<organism evidence="5 6">
    <name type="scientific">Rhizophlyctis rosea</name>
    <dbReference type="NCBI Taxonomy" id="64517"/>
    <lineage>
        <taxon>Eukaryota</taxon>
        <taxon>Fungi</taxon>
        <taxon>Fungi incertae sedis</taxon>
        <taxon>Chytridiomycota</taxon>
        <taxon>Chytridiomycota incertae sedis</taxon>
        <taxon>Chytridiomycetes</taxon>
        <taxon>Rhizophlyctidales</taxon>
        <taxon>Rhizophlyctidaceae</taxon>
        <taxon>Rhizophlyctis</taxon>
    </lineage>
</organism>
<name>A0AAD5S6S5_9FUNG</name>
<reference evidence="5" key="1">
    <citation type="submission" date="2020-05" db="EMBL/GenBank/DDBJ databases">
        <title>Phylogenomic resolution of chytrid fungi.</title>
        <authorList>
            <person name="Stajich J.E."/>
            <person name="Amses K."/>
            <person name="Simmons R."/>
            <person name="Seto K."/>
            <person name="Myers J."/>
            <person name="Bonds A."/>
            <person name="Quandt C.A."/>
            <person name="Barry K."/>
            <person name="Liu P."/>
            <person name="Grigoriev I."/>
            <person name="Longcore J.E."/>
            <person name="James T.Y."/>
        </authorList>
    </citation>
    <scope>NUCLEOTIDE SEQUENCE</scope>
    <source>
        <strain evidence="5">JEL0318</strain>
    </source>
</reference>
<dbReference type="AlphaFoldDB" id="A0AAD5S6S5"/>
<evidence type="ECO:0000259" key="4">
    <source>
        <dbReference type="PROSITE" id="PS51164"/>
    </source>
</evidence>
<feature type="domain" description="CBM1" evidence="4">
    <location>
        <begin position="391"/>
        <end position="426"/>
    </location>
</feature>
<evidence type="ECO:0000256" key="2">
    <source>
        <dbReference type="SAM" id="MobiDB-lite"/>
    </source>
</evidence>
<proteinExistence type="predicted"/>
<sequence>MVKVALLAAVLASASTAYAQCGSGTPNARVTGSTGAYVATNGSRQLYSGSDYRLAIQTAIDSISSGQRISVIASGSIGASTITIQSGKTFEGCGTINVGNRSGRGAIESTGTTNVNIPYLTMTGNPYFGLLFYGTRGLSLGTINLNLSAGMGIRFHRDEPMNYDVSMTTINCNGPSSHCVETWNIDGLKIGSVVARNVGECGLLLQAVRNANVGLVDCNNCATGTGYATLRFANRNGRLSSGSYDHNIFIDRVISRGGGRGLFCVSESGGAVINNLDLASNGNNAVLIENCYNIQIKGGTVKGGGEVRLSARTEFANNRDHQITLRVDDTTVRESPCGTNIRWNISGNARTTLCSANGGGGSSGGTTTRPATTTSRAATTTRTTAASGGGSGAALYGQCGGQGWTGPTTCASGTCKVSNQWYSQCLP</sequence>
<dbReference type="Pfam" id="PF00734">
    <property type="entry name" value="CBM_1"/>
    <property type="match status" value="1"/>
</dbReference>
<comment type="caution">
    <text evidence="5">The sequence shown here is derived from an EMBL/GenBank/DDBJ whole genome shotgun (WGS) entry which is preliminary data.</text>
</comment>
<evidence type="ECO:0000256" key="1">
    <source>
        <dbReference type="ARBA" id="ARBA00022729"/>
    </source>
</evidence>
<dbReference type="PROSITE" id="PS51164">
    <property type="entry name" value="CBM1_2"/>
    <property type="match status" value="1"/>
</dbReference>
<dbReference type="SUPFAM" id="SSF57180">
    <property type="entry name" value="Cellulose-binding domain"/>
    <property type="match status" value="1"/>
</dbReference>
<dbReference type="EMBL" id="JADGJD010001381">
    <property type="protein sequence ID" value="KAJ3042999.1"/>
    <property type="molecule type" value="Genomic_DNA"/>
</dbReference>
<dbReference type="GO" id="GO:0005576">
    <property type="term" value="C:extracellular region"/>
    <property type="evidence" value="ECO:0007669"/>
    <property type="project" value="InterPro"/>
</dbReference>